<evidence type="ECO:0000313" key="1">
    <source>
        <dbReference type="EMBL" id="MED6214632.1"/>
    </source>
</evidence>
<keyword evidence="2" id="KW-1185">Reference proteome</keyword>
<protein>
    <submittedName>
        <fullName evidence="1">Uncharacterized protein</fullName>
    </submittedName>
</protein>
<dbReference type="Proteomes" id="UP001341840">
    <property type="component" value="Unassembled WGS sequence"/>
</dbReference>
<reference evidence="1 2" key="1">
    <citation type="journal article" date="2023" name="Plants (Basel)">
        <title>Bridging the Gap: Combining Genomics and Transcriptomics Approaches to Understand Stylosanthes scabra, an Orphan Legume from the Brazilian Caatinga.</title>
        <authorList>
            <person name="Ferreira-Neto J.R.C."/>
            <person name="da Silva M.D."/>
            <person name="Binneck E."/>
            <person name="de Melo N.F."/>
            <person name="da Silva R.H."/>
            <person name="de Melo A.L.T.M."/>
            <person name="Pandolfi V."/>
            <person name="Bustamante F.O."/>
            <person name="Brasileiro-Vidal A.C."/>
            <person name="Benko-Iseppon A.M."/>
        </authorList>
    </citation>
    <scope>NUCLEOTIDE SEQUENCE [LARGE SCALE GENOMIC DNA]</scope>
    <source>
        <tissue evidence="1">Leaves</tissue>
    </source>
</reference>
<comment type="caution">
    <text evidence="1">The sequence shown here is derived from an EMBL/GenBank/DDBJ whole genome shotgun (WGS) entry which is preliminary data.</text>
</comment>
<organism evidence="1 2">
    <name type="scientific">Stylosanthes scabra</name>
    <dbReference type="NCBI Taxonomy" id="79078"/>
    <lineage>
        <taxon>Eukaryota</taxon>
        <taxon>Viridiplantae</taxon>
        <taxon>Streptophyta</taxon>
        <taxon>Embryophyta</taxon>
        <taxon>Tracheophyta</taxon>
        <taxon>Spermatophyta</taxon>
        <taxon>Magnoliopsida</taxon>
        <taxon>eudicotyledons</taxon>
        <taxon>Gunneridae</taxon>
        <taxon>Pentapetalae</taxon>
        <taxon>rosids</taxon>
        <taxon>fabids</taxon>
        <taxon>Fabales</taxon>
        <taxon>Fabaceae</taxon>
        <taxon>Papilionoideae</taxon>
        <taxon>50 kb inversion clade</taxon>
        <taxon>dalbergioids sensu lato</taxon>
        <taxon>Dalbergieae</taxon>
        <taxon>Pterocarpus clade</taxon>
        <taxon>Stylosanthes</taxon>
    </lineage>
</organism>
<name>A0ABU6YW71_9FABA</name>
<gene>
    <name evidence="1" type="ORF">PIB30_105063</name>
</gene>
<sequence>MPSGDSSKEVSLTPNQSLGTNERICGDCELHDKEEKGFQYGIVKFWLERRPKMIEQAYAKLLSPFFHLSHMHNVGKPPHISILQSKFLLELGLIPVHVSEFYDLGDDLSLEDWRLKWETKVKSNGKLVLGYLMARKKSRVSIELGVQVRI</sequence>
<dbReference type="EMBL" id="JASCZI010245418">
    <property type="protein sequence ID" value="MED6214632.1"/>
    <property type="molecule type" value="Genomic_DNA"/>
</dbReference>
<evidence type="ECO:0000313" key="2">
    <source>
        <dbReference type="Proteomes" id="UP001341840"/>
    </source>
</evidence>
<proteinExistence type="predicted"/>
<accession>A0ABU6YW71</accession>